<evidence type="ECO:0000256" key="3">
    <source>
        <dbReference type="ARBA" id="ARBA00022483"/>
    </source>
</evidence>
<dbReference type="InterPro" id="IPR011993">
    <property type="entry name" value="PH-like_dom_sf"/>
</dbReference>
<evidence type="ECO:0000256" key="6">
    <source>
        <dbReference type="ARBA" id="ARBA00022927"/>
    </source>
</evidence>
<dbReference type="GeneTree" id="ENSGT00590000083094"/>
<reference evidence="16" key="4">
    <citation type="submission" date="2025-09" db="UniProtKB">
        <authorList>
            <consortium name="Ensembl"/>
        </authorList>
    </citation>
    <scope>IDENTIFICATION</scope>
</reference>
<feature type="compositionally biased region" description="Acidic residues" evidence="12">
    <location>
        <begin position="1"/>
        <end position="16"/>
    </location>
</feature>
<comment type="subcellular location">
    <subcellularLocation>
        <location evidence="1">Cytoplasmic vesicle membrane</location>
    </subcellularLocation>
    <subcellularLocation>
        <location evidence="11">Synapse</location>
    </subcellularLocation>
</comment>
<evidence type="ECO:0000256" key="10">
    <source>
        <dbReference type="ARBA" id="ARBA00023329"/>
    </source>
</evidence>
<reference evidence="17" key="1">
    <citation type="journal article" date="2014" name="PLoS ONE">
        <title>The genome and linkage map of the northern pike (Esox lucius): conserved synteny revealed between the salmonid sister group and the Neoteleostei.</title>
        <authorList>
            <person name="Rondeau E.B."/>
            <person name="Minkley D.R."/>
            <person name="Leong J.S."/>
            <person name="Messmer A.M."/>
            <person name="Jantzen J.R."/>
            <person name="von Schalburg K.R."/>
            <person name="Lemon C."/>
            <person name="Bird N.H."/>
            <person name="Koop B.F."/>
        </authorList>
    </citation>
    <scope>NUCLEOTIDE SEQUENCE</scope>
</reference>
<evidence type="ECO:0000313" key="16">
    <source>
        <dbReference type="Ensembl" id="ENSELUP00000030851.2"/>
    </source>
</evidence>
<dbReference type="Gene3D" id="1.10.357.50">
    <property type="match status" value="1"/>
</dbReference>
<keyword evidence="5" id="KW-0106">Calcium</keyword>
<evidence type="ECO:0000256" key="9">
    <source>
        <dbReference type="ARBA" id="ARBA00023136"/>
    </source>
</evidence>
<keyword evidence="3" id="KW-0268">Exocytosis</keyword>
<accession>A0A3P8ZQ20</accession>
<evidence type="ECO:0000256" key="8">
    <source>
        <dbReference type="ARBA" id="ARBA00023121"/>
    </source>
</evidence>
<keyword evidence="2" id="KW-0813">Transport</keyword>
<evidence type="ECO:0008006" key="18">
    <source>
        <dbReference type="Google" id="ProtNLM"/>
    </source>
</evidence>
<proteinExistence type="predicted"/>
<dbReference type="SUPFAM" id="SSF50729">
    <property type="entry name" value="PH domain-like"/>
    <property type="match status" value="1"/>
</dbReference>
<evidence type="ECO:0000259" key="13">
    <source>
        <dbReference type="PROSITE" id="PS50003"/>
    </source>
</evidence>
<dbReference type="Ensembl" id="ENSELUT00000007356.3">
    <property type="protein sequence ID" value="ENSELUP00000030851.2"/>
    <property type="gene ID" value="ENSELUG00000008289.3"/>
</dbReference>
<dbReference type="GO" id="GO:1990504">
    <property type="term" value="P:dense core granule exocytosis"/>
    <property type="evidence" value="ECO:0007669"/>
    <property type="project" value="InterPro"/>
</dbReference>
<keyword evidence="7" id="KW-0770">Synapse</keyword>
<feature type="region of interest" description="Disordered" evidence="12">
    <location>
        <begin position="1"/>
        <end position="77"/>
    </location>
</feature>
<keyword evidence="4" id="KW-0479">Metal-binding</keyword>
<dbReference type="Gene3D" id="2.30.29.30">
    <property type="entry name" value="Pleckstrin-homology domain (PH domain)/Phosphotyrosine-binding domain (PTB)"/>
    <property type="match status" value="1"/>
</dbReference>
<dbReference type="PANTHER" id="PTHR12166:SF6">
    <property type="entry name" value="CALCIUM-DEPENDENT SECRETION ACTIVATOR 1"/>
    <property type="match status" value="1"/>
</dbReference>
<dbReference type="Pfam" id="PF06292">
    <property type="entry name" value="MUN"/>
    <property type="match status" value="2"/>
</dbReference>
<dbReference type="PANTHER" id="PTHR12166">
    <property type="entry name" value="CALCIUM-DEPENDENT SECRETION ACTIVATOR"/>
    <property type="match status" value="1"/>
</dbReference>
<keyword evidence="9" id="KW-0472">Membrane</keyword>
<name>A0A3P8ZQ20_ESOLU</name>
<reference evidence="16" key="2">
    <citation type="submission" date="2020-02" db="EMBL/GenBank/DDBJ databases">
        <title>Esox lucius (northern pike) genome, fEsoLuc1, primary haplotype.</title>
        <authorList>
            <person name="Myers G."/>
            <person name="Karagic N."/>
            <person name="Meyer A."/>
            <person name="Pippel M."/>
            <person name="Reichard M."/>
            <person name="Winkler S."/>
            <person name="Tracey A."/>
            <person name="Sims Y."/>
            <person name="Howe K."/>
            <person name="Rhie A."/>
            <person name="Formenti G."/>
            <person name="Durbin R."/>
            <person name="Fedrigo O."/>
            <person name="Jarvis E.D."/>
        </authorList>
    </citation>
    <scope>NUCLEOTIDE SEQUENCE [LARGE SCALE GENOMIC DNA]</scope>
</reference>
<keyword evidence="10" id="KW-0968">Cytoplasmic vesicle</keyword>
<evidence type="ECO:0000256" key="1">
    <source>
        <dbReference type="ARBA" id="ARBA00004156"/>
    </source>
</evidence>
<dbReference type="Pfam" id="PF25341">
    <property type="entry name" value="C2_CAPS"/>
    <property type="match status" value="1"/>
</dbReference>
<evidence type="ECO:0000256" key="4">
    <source>
        <dbReference type="ARBA" id="ARBA00022723"/>
    </source>
</evidence>
<dbReference type="PROSITE" id="PS50003">
    <property type="entry name" value="PH_DOMAIN"/>
    <property type="match status" value="1"/>
</dbReference>
<dbReference type="GO" id="GO:0016079">
    <property type="term" value="P:synaptic vesicle exocytosis"/>
    <property type="evidence" value="ECO:0007669"/>
    <property type="project" value="InterPro"/>
</dbReference>
<dbReference type="Proteomes" id="UP000265140">
    <property type="component" value="Chromosome 17"/>
</dbReference>
<dbReference type="InterPro" id="IPR001849">
    <property type="entry name" value="PH_domain"/>
</dbReference>
<feature type="compositionally biased region" description="Low complexity" evidence="12">
    <location>
        <begin position="46"/>
        <end position="62"/>
    </location>
</feature>
<feature type="compositionally biased region" description="Polar residues" evidence="12">
    <location>
        <begin position="34"/>
        <end position="45"/>
    </location>
</feature>
<dbReference type="GO" id="GO:0098793">
    <property type="term" value="C:presynapse"/>
    <property type="evidence" value="ECO:0007669"/>
    <property type="project" value="GOC"/>
</dbReference>
<dbReference type="PROSITE" id="PS51258">
    <property type="entry name" value="MHD1"/>
    <property type="match status" value="1"/>
</dbReference>
<dbReference type="CDD" id="cd01234">
    <property type="entry name" value="PH_CADPS"/>
    <property type="match status" value="1"/>
</dbReference>
<protein>
    <recommendedName>
        <fullName evidence="18">Ca2+-dependent activator protein for secretion a</fullName>
    </recommendedName>
</protein>
<dbReference type="GO" id="GO:0046872">
    <property type="term" value="F:metal ion binding"/>
    <property type="evidence" value="ECO:0007669"/>
    <property type="project" value="UniProtKB-KW"/>
</dbReference>
<dbReference type="InterPro" id="IPR057457">
    <property type="entry name" value="CAPS_C2"/>
</dbReference>
<keyword evidence="6" id="KW-0653">Protein transport</keyword>
<evidence type="ECO:0000256" key="12">
    <source>
        <dbReference type="SAM" id="MobiDB-lite"/>
    </source>
</evidence>
<dbReference type="SMART" id="SM00233">
    <property type="entry name" value="PH"/>
    <property type="match status" value="1"/>
</dbReference>
<dbReference type="InterPro" id="IPR000008">
    <property type="entry name" value="C2_dom"/>
</dbReference>
<dbReference type="GO" id="GO:0098978">
    <property type="term" value="C:glutamatergic synapse"/>
    <property type="evidence" value="ECO:0007669"/>
    <property type="project" value="TreeGrafter"/>
</dbReference>
<dbReference type="GO" id="GO:0008289">
    <property type="term" value="F:lipid binding"/>
    <property type="evidence" value="ECO:0007669"/>
    <property type="project" value="UniProtKB-KW"/>
</dbReference>
<feature type="domain" description="C2" evidence="14">
    <location>
        <begin position="345"/>
        <end position="463"/>
    </location>
</feature>
<dbReference type="InterPro" id="IPR033227">
    <property type="entry name" value="CAPS"/>
</dbReference>
<dbReference type="FunFam" id="1.10.357.50:FF:000002">
    <property type="entry name" value="calcium-dependent secretion activator 2 isoform X7"/>
    <property type="match status" value="1"/>
</dbReference>
<evidence type="ECO:0000259" key="14">
    <source>
        <dbReference type="PROSITE" id="PS50004"/>
    </source>
</evidence>
<evidence type="ECO:0000313" key="17">
    <source>
        <dbReference type="Proteomes" id="UP000265140"/>
    </source>
</evidence>
<dbReference type="GO" id="GO:0015031">
    <property type="term" value="P:protein transport"/>
    <property type="evidence" value="ECO:0007669"/>
    <property type="project" value="UniProtKB-KW"/>
</dbReference>
<evidence type="ECO:0000256" key="5">
    <source>
        <dbReference type="ARBA" id="ARBA00022837"/>
    </source>
</evidence>
<feature type="compositionally biased region" description="Basic and acidic residues" evidence="12">
    <location>
        <begin position="63"/>
        <end position="77"/>
    </location>
</feature>
<dbReference type="FunFam" id="2.30.29.30:FF:000007">
    <property type="entry name" value="Calcium-dependent secretion activator 2 isoform B"/>
    <property type="match status" value="1"/>
</dbReference>
<dbReference type="Pfam" id="PF00169">
    <property type="entry name" value="PH"/>
    <property type="match status" value="1"/>
</dbReference>
<evidence type="ECO:0000256" key="7">
    <source>
        <dbReference type="ARBA" id="ARBA00023018"/>
    </source>
</evidence>
<keyword evidence="17" id="KW-1185">Reference proteome</keyword>
<dbReference type="GO" id="GO:0030659">
    <property type="term" value="C:cytoplasmic vesicle membrane"/>
    <property type="evidence" value="ECO:0007669"/>
    <property type="project" value="UniProtKB-SubCell"/>
</dbReference>
<dbReference type="GO" id="GO:0045921">
    <property type="term" value="P:positive regulation of exocytosis"/>
    <property type="evidence" value="ECO:0007669"/>
    <property type="project" value="TreeGrafter"/>
</dbReference>
<evidence type="ECO:0000256" key="11">
    <source>
        <dbReference type="ARBA" id="ARBA00034103"/>
    </source>
</evidence>
<dbReference type="Bgee" id="ENSELUG00000008289">
    <property type="expression patterns" value="Expressed in brain and 4 other cell types or tissues"/>
</dbReference>
<organism evidence="16 17">
    <name type="scientific">Esox lucius</name>
    <name type="common">Northern pike</name>
    <dbReference type="NCBI Taxonomy" id="8010"/>
    <lineage>
        <taxon>Eukaryota</taxon>
        <taxon>Metazoa</taxon>
        <taxon>Chordata</taxon>
        <taxon>Craniata</taxon>
        <taxon>Vertebrata</taxon>
        <taxon>Euteleostomi</taxon>
        <taxon>Actinopterygii</taxon>
        <taxon>Neopterygii</taxon>
        <taxon>Teleostei</taxon>
        <taxon>Protacanthopterygii</taxon>
        <taxon>Esociformes</taxon>
        <taxon>Esocidae</taxon>
        <taxon>Esox</taxon>
    </lineage>
</organism>
<evidence type="ECO:0000256" key="2">
    <source>
        <dbReference type="ARBA" id="ARBA00022448"/>
    </source>
</evidence>
<keyword evidence="8" id="KW-0446">Lipid-binding</keyword>
<evidence type="ECO:0000259" key="15">
    <source>
        <dbReference type="PROSITE" id="PS51258"/>
    </source>
</evidence>
<dbReference type="SMART" id="SM01145">
    <property type="entry name" value="DUF1041"/>
    <property type="match status" value="1"/>
</dbReference>
<dbReference type="InterPro" id="IPR014770">
    <property type="entry name" value="Munc13_1"/>
</dbReference>
<feature type="domain" description="PH" evidence="13">
    <location>
        <begin position="486"/>
        <end position="589"/>
    </location>
</feature>
<feature type="domain" description="MHD1" evidence="15">
    <location>
        <begin position="939"/>
        <end position="1070"/>
    </location>
</feature>
<sequence length="1310" mass="149886">MLDPSSSEEETDEIVEEERKEVMAPKTGCARVSPSRTTESSGGLQPSSRGGARPSSPSPSVASDKEKEDLEKMQREEEERKRRLQLYVFVMRCIAYPFNAKQPTDMARRQQKISKQQLQTVKERFQAFLTGDTQIVADEAFINAVQSYYDIFLKSDRVSRMVQSGGCSASDSREVFKKHIEKRVRSLPEIDGLSKETVLSSWMAKFDTIYRGEEDPRKHQQRMTASAASELILSKDQLYEMFQSILGIKKFEHQLLYNACQLDNPDEQAAQIRRELDGRLQMADQIARGGKFPKFVSKEMEQMYIEELRSSVNLLMANLESMPVSKGGEFKLQKLKRGHNTSIIDMGQEDENTLSKSDVVLSFTLEVVIVEVQGLKSLAPNRIVYCTMEVEGGHKLQTDQAEASKPTWGTQGDFTTTQPLPAVKVKLFTESTGVLALEDKELGRVVLHPTPNSPKQSELHKMTVSKGCPDSDLKIKLAIRMDKPQNMKHCGYLWAIGKNVWKRWKKRFFVLVQVSQYTFAMCSYREKKAEPVELLQLDGYTVDYTDPQSGLDGGRTFFNAVKEGDTVIFASDDEQDRILWVQAMYRATGQSHKPIPPTQVQKLNNRAGSAPQLDAPISQFYADRAQKHGMDEFISANPCSFDHASLFEMVQRLTLDHRLNDSYSCLGWFSPGQVFVMDEYCARNGVRGCHRHLCYLSDLLERAENGAMIDPTLLHYSFAFCASHVHGNSQRLCEFLSWPVNEAELQSYLNPPAPEPPAPSKRELKIMEFRKKKDSKSQAAFLPRRPDGIGTVTVEEKERFEEIKERLRVLLENQITHFRYCFPFGRPEGALKATLSLLERVLMKDIVTPVPQEEVKTVIRKCLEQAALVNYQRLSEYAKVEENVGRLVTPAKKLEDTIRLAELVIEVLQQNEEHHAEAFAWWSDLMVEHAETFLSLYAVDMDSALEVQPPDSWDSFPLFQLLNDFLRTDYNLCNGRFHKHLQDLYAPLVVRYVDLMESSIAQSIHRGFERESWEPVNNGSGTSEDLFWKLDALQTFIRDLHWPEEEFGKHLESRLKLMSSDMIESCVKRTRGAFEAKLQKSSRTTDFRVPQSICTMFNVMVDAKTQSAKLCAMELGQERQYHSQIDALIEETVKEMITLLVAKFVVILESVLAKLSRYDEGTLFSSFLSFTVRTHSSFSLFSSKPGMDVADGYVTFMRHSQDMLRDKVNEEVYIERLFAQWYTSTMNLLGTWLTDRMDLQLHVYQLKILIRIVKKKYRDFRLQGVLDSTLNSKMYETVRNRLTLEEATASVREGGMAGISMKDSDEDDDD</sequence>
<dbReference type="PROSITE" id="PS50004">
    <property type="entry name" value="C2"/>
    <property type="match status" value="1"/>
</dbReference>
<reference evidence="16" key="3">
    <citation type="submission" date="2025-08" db="UniProtKB">
        <authorList>
            <consortium name="Ensembl"/>
        </authorList>
    </citation>
    <scope>IDENTIFICATION</scope>
</reference>
<dbReference type="InterPro" id="IPR010439">
    <property type="entry name" value="MUN_dom"/>
</dbReference>